<gene>
    <name evidence="1" type="ORF">ABID37_001921</name>
</gene>
<dbReference type="RefSeq" id="WP_354194036.1">
    <property type="nucleotide sequence ID" value="NZ_JBEPML010000005.1"/>
</dbReference>
<name>A0ABV2MY29_9HYPH</name>
<protein>
    <submittedName>
        <fullName evidence="1">Uncharacterized protein</fullName>
    </submittedName>
</protein>
<comment type="caution">
    <text evidence="1">The sequence shown here is derived from an EMBL/GenBank/DDBJ whole genome shotgun (WGS) entry which is preliminary data.</text>
</comment>
<keyword evidence="2" id="KW-1185">Reference proteome</keyword>
<proteinExistence type="predicted"/>
<sequence length="67" mass="7190">MGFYIPVDWPQGRIGKPLPPSPPRRPPRGPGLLARIGACVAAMLPTGRPSALAVVKARRTAIIRRPL</sequence>
<evidence type="ECO:0000313" key="2">
    <source>
        <dbReference type="Proteomes" id="UP001549076"/>
    </source>
</evidence>
<evidence type="ECO:0000313" key="1">
    <source>
        <dbReference type="EMBL" id="MET3791713.1"/>
    </source>
</evidence>
<dbReference type="Proteomes" id="UP001549076">
    <property type="component" value="Unassembled WGS sequence"/>
</dbReference>
<accession>A0ABV2MY29</accession>
<reference evidence="1 2" key="1">
    <citation type="submission" date="2024-06" db="EMBL/GenBank/DDBJ databases">
        <title>Genomic Encyclopedia of Type Strains, Phase IV (KMG-IV): sequencing the most valuable type-strain genomes for metagenomic binning, comparative biology and taxonomic classification.</title>
        <authorList>
            <person name="Goeker M."/>
        </authorList>
    </citation>
    <scope>NUCLEOTIDE SEQUENCE [LARGE SCALE GENOMIC DNA]</scope>
    <source>
        <strain evidence="1 2">DSM 27865</strain>
    </source>
</reference>
<dbReference type="EMBL" id="JBEPML010000005">
    <property type="protein sequence ID" value="MET3791713.1"/>
    <property type="molecule type" value="Genomic_DNA"/>
</dbReference>
<organism evidence="1 2">
    <name type="scientific">Aquamicrobium terrae</name>
    <dbReference type="NCBI Taxonomy" id="1324945"/>
    <lineage>
        <taxon>Bacteria</taxon>
        <taxon>Pseudomonadati</taxon>
        <taxon>Pseudomonadota</taxon>
        <taxon>Alphaproteobacteria</taxon>
        <taxon>Hyphomicrobiales</taxon>
        <taxon>Phyllobacteriaceae</taxon>
        <taxon>Aquamicrobium</taxon>
    </lineage>
</organism>